<dbReference type="InterPro" id="IPR008886">
    <property type="entry name" value="UPF0227/Esterase_YqiA"/>
</dbReference>
<name>M7N9M5_9FLAO</name>
<dbReference type="SUPFAM" id="SSF53474">
    <property type="entry name" value="alpha/beta-Hydrolases"/>
    <property type="match status" value="1"/>
</dbReference>
<dbReference type="PATRIC" id="fig|1137281.3.peg.1288"/>
<proteinExistence type="predicted"/>
<evidence type="ECO:0000313" key="1">
    <source>
        <dbReference type="EMBL" id="EMQ95178.1"/>
    </source>
</evidence>
<protein>
    <recommendedName>
        <fullName evidence="3">Alpha/beta hydrolase</fullName>
    </recommendedName>
</protein>
<dbReference type="eggNOG" id="COG3150">
    <property type="taxonomic scope" value="Bacteria"/>
</dbReference>
<accession>M7N9M5</accession>
<gene>
    <name evidence="1" type="ORF">D778_02699</name>
</gene>
<dbReference type="EMBL" id="ANLA01000009">
    <property type="protein sequence ID" value="EMQ95178.1"/>
    <property type="molecule type" value="Genomic_DNA"/>
</dbReference>
<dbReference type="RefSeq" id="WP_007648846.1">
    <property type="nucleotide sequence ID" value="NZ_ANLA01000009.1"/>
</dbReference>
<dbReference type="AlphaFoldDB" id="M7N9M5"/>
<dbReference type="InterPro" id="IPR029058">
    <property type="entry name" value="AB_hydrolase_fold"/>
</dbReference>
<dbReference type="OrthoDB" id="1438136at2"/>
<dbReference type="Proteomes" id="UP000012024">
    <property type="component" value="Unassembled WGS sequence"/>
</dbReference>
<evidence type="ECO:0000313" key="2">
    <source>
        <dbReference type="Proteomes" id="UP000012024"/>
    </source>
</evidence>
<dbReference type="Pfam" id="PF05728">
    <property type="entry name" value="UPF0227"/>
    <property type="match status" value="1"/>
</dbReference>
<sequence length="163" mass="18078">MNILYLHGLNGSLKPKKRNILEAYGTVFAPSIDYQNNPNAILWLYDSYKNKDIDIVIGSSMGGFAGFHLSKLMQIPALLFNPALAARSVEQQTPNTPSNNGSTISMVLGAKDTVIDPKGTLHYIGEHLNAGQPIDIKIHPYLEHRIPVAVFEEAVDLFMKRFI</sequence>
<evidence type="ECO:0008006" key="3">
    <source>
        <dbReference type="Google" id="ProtNLM"/>
    </source>
</evidence>
<dbReference type="Gene3D" id="3.40.50.1820">
    <property type="entry name" value="alpha/beta hydrolase"/>
    <property type="match status" value="1"/>
</dbReference>
<comment type="caution">
    <text evidence="1">The sequence shown here is derived from an EMBL/GenBank/DDBJ whole genome shotgun (WGS) entry which is preliminary data.</text>
</comment>
<dbReference type="ESTHER" id="9flao-m7n9m5">
    <property type="family name" value="abh_upf00227"/>
</dbReference>
<dbReference type="GeneID" id="98641179"/>
<reference evidence="1 2" key="1">
    <citation type="submission" date="2012-12" db="EMBL/GenBank/DDBJ databases">
        <title>Genome assembly of Formosa sp. AK20.</title>
        <authorList>
            <person name="Kumar R."/>
            <person name="Khatri I."/>
            <person name="Vaidya B."/>
            <person name="Subramanian S."/>
            <person name="Pinnaka A."/>
        </authorList>
    </citation>
    <scope>NUCLEOTIDE SEQUENCE [LARGE SCALE GENOMIC DNA]</scope>
    <source>
        <strain evidence="1 2">AK20</strain>
    </source>
</reference>
<keyword evidence="2" id="KW-1185">Reference proteome</keyword>
<organism evidence="1 2">
    <name type="scientific">Xanthomarina gelatinilytica</name>
    <dbReference type="NCBI Taxonomy" id="1137281"/>
    <lineage>
        <taxon>Bacteria</taxon>
        <taxon>Pseudomonadati</taxon>
        <taxon>Bacteroidota</taxon>
        <taxon>Flavobacteriia</taxon>
        <taxon>Flavobacteriales</taxon>
        <taxon>Flavobacteriaceae</taxon>
        <taxon>Xanthomarina</taxon>
    </lineage>
</organism>